<proteinExistence type="predicted"/>
<evidence type="ECO:0000313" key="1">
    <source>
        <dbReference type="EMBL" id="CAG8770459.1"/>
    </source>
</evidence>
<evidence type="ECO:0000313" key="2">
    <source>
        <dbReference type="Proteomes" id="UP000789525"/>
    </source>
</evidence>
<keyword evidence="2" id="KW-1185">Reference proteome</keyword>
<dbReference type="Proteomes" id="UP000789525">
    <property type="component" value="Unassembled WGS sequence"/>
</dbReference>
<name>A0ACA9QZR8_9GLOM</name>
<feature type="non-terminal residue" evidence="1">
    <location>
        <position position="1"/>
    </location>
</feature>
<organism evidence="1 2">
    <name type="scientific">Acaulospora colombiana</name>
    <dbReference type="NCBI Taxonomy" id="27376"/>
    <lineage>
        <taxon>Eukaryota</taxon>
        <taxon>Fungi</taxon>
        <taxon>Fungi incertae sedis</taxon>
        <taxon>Mucoromycota</taxon>
        <taxon>Glomeromycotina</taxon>
        <taxon>Glomeromycetes</taxon>
        <taxon>Diversisporales</taxon>
        <taxon>Acaulosporaceae</taxon>
        <taxon>Acaulospora</taxon>
    </lineage>
</organism>
<reference evidence="1" key="1">
    <citation type="submission" date="2021-06" db="EMBL/GenBank/DDBJ databases">
        <authorList>
            <person name="Kallberg Y."/>
            <person name="Tangrot J."/>
            <person name="Rosling A."/>
        </authorList>
    </citation>
    <scope>NUCLEOTIDE SEQUENCE</scope>
    <source>
        <strain evidence="1">CL356</strain>
    </source>
</reference>
<comment type="caution">
    <text evidence="1">The sequence shown here is derived from an EMBL/GenBank/DDBJ whole genome shotgun (WGS) entry which is preliminary data.</text>
</comment>
<dbReference type="EMBL" id="CAJVPT010064538">
    <property type="protein sequence ID" value="CAG8770459.1"/>
    <property type="molecule type" value="Genomic_DNA"/>
</dbReference>
<gene>
    <name evidence="1" type="ORF">ACOLOM_LOCUS13751</name>
</gene>
<accession>A0ACA9QZR8</accession>
<sequence length="67" mass="7523">VPLQGNYGNLGRWRVCVRRAEKAKDYPGNEKGEQLGRSAGRSEFTMFSQSSGTRNAAFFDVILQAWI</sequence>
<protein>
    <submittedName>
        <fullName evidence="1">2790_t:CDS:1</fullName>
    </submittedName>
</protein>